<dbReference type="EMBL" id="WKKF01000017">
    <property type="protein sequence ID" value="MRX56773.1"/>
    <property type="molecule type" value="Genomic_DNA"/>
</dbReference>
<organism evidence="1 2">
    <name type="scientific">Metabacillus idriensis</name>
    <dbReference type="NCBI Taxonomy" id="324768"/>
    <lineage>
        <taxon>Bacteria</taxon>
        <taxon>Bacillati</taxon>
        <taxon>Bacillota</taxon>
        <taxon>Bacilli</taxon>
        <taxon>Bacillales</taxon>
        <taxon>Bacillaceae</taxon>
        <taxon>Metabacillus</taxon>
    </lineage>
</organism>
<dbReference type="InterPro" id="IPR019667">
    <property type="entry name" value="Uncharacterised_YbaK"/>
</dbReference>
<protein>
    <submittedName>
        <fullName evidence="1">DUF2521 family protein</fullName>
    </submittedName>
</protein>
<sequence length="147" mass="17350">MEIITSLADKRRDKQIKYERSILKDLTLTQLKAKAYESFGVFMHSGTFDYSAIEDGCIDLSIEAYLLGASYSRFGFFGESIQTVNNRSRREEKLLIDELYEYMLIWGNQSESDFTNESIYYACEFLIHSWWSEGFEIGEKRYKLRLH</sequence>
<evidence type="ECO:0000313" key="2">
    <source>
        <dbReference type="Proteomes" id="UP000441585"/>
    </source>
</evidence>
<dbReference type="Proteomes" id="UP000441585">
    <property type="component" value="Unassembled WGS sequence"/>
</dbReference>
<accession>A0A6I2MLN7</accession>
<reference evidence="1 2" key="1">
    <citation type="submission" date="2019-11" db="EMBL/GenBank/DDBJ databases">
        <title>Bacillus idriensis genome.</title>
        <authorList>
            <person name="Konopka E.N."/>
            <person name="Newman J.D."/>
        </authorList>
    </citation>
    <scope>NUCLEOTIDE SEQUENCE [LARGE SCALE GENOMIC DNA]</scope>
    <source>
        <strain evidence="1 2">DSM 19097</strain>
    </source>
</reference>
<comment type="caution">
    <text evidence="1">The sequence shown here is derived from an EMBL/GenBank/DDBJ whole genome shotgun (WGS) entry which is preliminary data.</text>
</comment>
<dbReference type="RefSeq" id="WP_070875204.1">
    <property type="nucleotide sequence ID" value="NZ_CAJFZX010000018.1"/>
</dbReference>
<keyword evidence="2" id="KW-1185">Reference proteome</keyword>
<proteinExistence type="predicted"/>
<name>A0A6I2MLN7_9BACI</name>
<dbReference type="AlphaFoldDB" id="A0A6I2MLN7"/>
<evidence type="ECO:0000313" key="1">
    <source>
        <dbReference type="EMBL" id="MRX56773.1"/>
    </source>
</evidence>
<dbReference type="Pfam" id="PF10730">
    <property type="entry name" value="DUF2521"/>
    <property type="match status" value="1"/>
</dbReference>
<gene>
    <name evidence="1" type="ORF">GJU41_22790</name>
</gene>